<evidence type="ECO:0000256" key="1">
    <source>
        <dbReference type="SAM" id="Phobius"/>
    </source>
</evidence>
<evidence type="ECO:0000313" key="3">
    <source>
        <dbReference type="Proteomes" id="UP000237797"/>
    </source>
</evidence>
<comment type="caution">
    <text evidence="2">The sequence shown here is derived from an EMBL/GenBank/DDBJ whole genome shotgun (WGS) entry which is preliminary data.</text>
</comment>
<accession>A0A2T0LAI4</accession>
<dbReference type="EMBL" id="PVNE01000036">
    <property type="protein sequence ID" value="PRX38809.1"/>
    <property type="molecule type" value="Genomic_DNA"/>
</dbReference>
<protein>
    <submittedName>
        <fullName evidence="2">Uncharacterized protein</fullName>
    </submittedName>
</protein>
<evidence type="ECO:0000313" key="2">
    <source>
        <dbReference type="EMBL" id="PRX38809.1"/>
    </source>
</evidence>
<keyword evidence="1" id="KW-1133">Transmembrane helix</keyword>
<reference evidence="2 3" key="1">
    <citation type="submission" date="2018-03" db="EMBL/GenBank/DDBJ databases">
        <title>Genomic Encyclopedia of Archaeal and Bacterial Type Strains, Phase II (KMG-II): from individual species to whole genera.</title>
        <authorList>
            <person name="Goeker M."/>
        </authorList>
    </citation>
    <scope>NUCLEOTIDE SEQUENCE [LARGE SCALE GENOMIC DNA]</scope>
    <source>
        <strain evidence="2 3">DSM 44946</strain>
    </source>
</reference>
<dbReference type="Proteomes" id="UP000237797">
    <property type="component" value="Unassembled WGS sequence"/>
</dbReference>
<feature type="transmembrane region" description="Helical" evidence="1">
    <location>
        <begin position="29"/>
        <end position="51"/>
    </location>
</feature>
<feature type="transmembrane region" description="Helical" evidence="1">
    <location>
        <begin position="63"/>
        <end position="83"/>
    </location>
</feature>
<proteinExistence type="predicted"/>
<dbReference type="AlphaFoldDB" id="A0A2T0LAI4"/>
<keyword evidence="1" id="KW-0812">Transmembrane</keyword>
<gene>
    <name evidence="2" type="ORF">CLV97_13618</name>
</gene>
<keyword evidence="3" id="KW-1185">Reference proteome</keyword>
<sequence length="142" mass="15915">MVNKSNRDRGQQAGEFVEVLGDTVYGKDLIFSIIGSAFLGLGGFLLGKQIFPIFAAENMINSYSLLTGIAGLVIALIINSFLFKPKRKLIEEKGTAGQVKEIFDDYQLDLDQERKAIRDNPAIMKEMKEQGIYEMFFPRKGD</sequence>
<name>A0A2T0LAI4_9BACL</name>
<organism evidence="2 3">
    <name type="scientific">Planifilum fimeticola</name>
    <dbReference type="NCBI Taxonomy" id="201975"/>
    <lineage>
        <taxon>Bacteria</taxon>
        <taxon>Bacillati</taxon>
        <taxon>Bacillota</taxon>
        <taxon>Bacilli</taxon>
        <taxon>Bacillales</taxon>
        <taxon>Thermoactinomycetaceae</taxon>
        <taxon>Planifilum</taxon>
    </lineage>
</organism>
<dbReference type="OrthoDB" id="1625483at2"/>
<keyword evidence="1" id="KW-0472">Membrane</keyword>